<dbReference type="Pfam" id="PF02225">
    <property type="entry name" value="PA"/>
    <property type="match status" value="1"/>
</dbReference>
<feature type="active site" description="Charge relay system" evidence="5 6">
    <location>
        <position position="622"/>
    </location>
</feature>
<comment type="caution">
    <text evidence="13">The sequence shown here is derived from an EMBL/GenBank/DDBJ whole genome shotgun (WGS) entry which is preliminary data.</text>
</comment>
<evidence type="ECO:0000256" key="2">
    <source>
        <dbReference type="ARBA" id="ARBA00022670"/>
    </source>
</evidence>
<feature type="signal peptide" evidence="8">
    <location>
        <begin position="1"/>
        <end position="36"/>
    </location>
</feature>
<dbReference type="Pfam" id="PF00082">
    <property type="entry name" value="Peptidase_S8"/>
    <property type="match status" value="1"/>
</dbReference>
<dbReference type="GO" id="GO:0004252">
    <property type="term" value="F:serine-type endopeptidase activity"/>
    <property type="evidence" value="ECO:0007669"/>
    <property type="project" value="UniProtKB-UniRule"/>
</dbReference>
<evidence type="ECO:0000259" key="10">
    <source>
        <dbReference type="Pfam" id="PF02225"/>
    </source>
</evidence>
<name>A0A917SNP1_9ACTN</name>
<feature type="active site" description="Charge relay system" evidence="5 6">
    <location>
        <position position="198"/>
    </location>
</feature>
<dbReference type="PROSITE" id="PS00138">
    <property type="entry name" value="SUBTILASE_SER"/>
    <property type="match status" value="1"/>
</dbReference>
<dbReference type="Pfam" id="PF17766">
    <property type="entry name" value="fn3_6"/>
    <property type="match status" value="1"/>
</dbReference>
<dbReference type="PRINTS" id="PR00723">
    <property type="entry name" value="SUBTILISIN"/>
</dbReference>
<dbReference type="InterPro" id="IPR034197">
    <property type="entry name" value="Peptidases_S8_3"/>
</dbReference>
<reference evidence="13" key="2">
    <citation type="submission" date="2020-09" db="EMBL/GenBank/DDBJ databases">
        <authorList>
            <person name="Sun Q."/>
            <person name="Zhou Y."/>
        </authorList>
    </citation>
    <scope>NUCLEOTIDE SEQUENCE</scope>
    <source>
        <strain evidence="13">CGMCC 4.7308</strain>
    </source>
</reference>
<evidence type="ECO:0000256" key="6">
    <source>
        <dbReference type="PROSITE-ProRule" id="PRU01240"/>
    </source>
</evidence>
<organism evidence="13 14">
    <name type="scientific">Nakamurella endophytica</name>
    <dbReference type="NCBI Taxonomy" id="1748367"/>
    <lineage>
        <taxon>Bacteria</taxon>
        <taxon>Bacillati</taxon>
        <taxon>Actinomycetota</taxon>
        <taxon>Actinomycetes</taxon>
        <taxon>Nakamurellales</taxon>
        <taxon>Nakamurellaceae</taxon>
        <taxon>Nakamurella</taxon>
    </lineage>
</organism>
<evidence type="ECO:0000256" key="8">
    <source>
        <dbReference type="SAM" id="SignalP"/>
    </source>
</evidence>
<dbReference type="Proteomes" id="UP000655208">
    <property type="component" value="Unassembled WGS sequence"/>
</dbReference>
<dbReference type="PANTHER" id="PTHR10795">
    <property type="entry name" value="PROPROTEIN CONVERTASE SUBTILISIN/KEXIN"/>
    <property type="match status" value="1"/>
</dbReference>
<dbReference type="InterPro" id="IPR003137">
    <property type="entry name" value="PA_domain"/>
</dbReference>
<sequence>MSRSLVGVRKRGVPRIAVAVLAAAGLVVSVAPAASAQPVAAPAAAGEGSTAGPSQFTAGRYIVTLQKAPIAAYEGGVAKIPATKPTAGRKVQVQSAAARRYQQVLSHDQASVAASVGAKPTSHYSVALNGFAAELTAKQAQKLAATPGVVAVTKDALQTIQDDRVDYDYWKLAGSTGVWDSLGGIAKAGKGVVIGVIDTGIWPEAASFAGAKLGTQPSASDPYRAYRVGDQIVQKKANGDTFTGACEVGENWTANLCNTKLISARYFGDSFLAANPVNLLVPDESVSPRDGDGHGTHTASTAGGNYGVTATVEGRNFGKISGVAPGASIAAYKVLWDCVSPCTSGGLDSDIVSAVDQAVTDGVDVINYSVGGTSESGPGDPVQLAFLTAASAGIFVSAAGGNSGPGASTLDNTSPWITTVAASTMKPYEGTVVLGNGKKYVGASTTVTATVGPKPLIAGQSAAAAGQTTAVAALCGPNSLDPAKVAGKIVECDRGVYDRVAKSAEVKRAGGAGMILANLASNSTDADLHSVPTVHIDVPGGPEVKAYALTAGATASLVPGNTTGIKTAYPQIAAFSSRGPSLASAGNLLKPDVSAPGVGVLAATAPVEEQQGRSFNFLSGTSMATPHIAGLAALYKAKNPTWGPMAIKSALMTTARNTRAADGSGVTDPFAQGAGEAVPTRMFNPGLIYNSGDDDWLGYLEGLGYDTGTGAPAIDPSDYNTPSIAIGALLGSQKITRRVTAVTPGLYRAQISVPGFTAKVTPSILTFSKAGQTRPFTVTLTRTTAKVGKYATGFLTWTGNNNTVRSPIAIQPVAVRNTTPEVSVTGTAGSASWTVQSGVSGAFPIQAFGLARAKVTAGSVAADGENTYPLTVAAGTKVVRFAAVGPDDSSGADIDLYVYRIVNGAATLVGVSGTSSAREAVTLVAPAAGDYIAAVDGFANAPGTTSTAYQFRSYAVGTTGNTGTFTVSPANSTVRVQQSVPVTASFSGASTSTPALGWVQYLDGSGTIVKVNASGE</sequence>
<evidence type="ECO:0008006" key="15">
    <source>
        <dbReference type="Google" id="ProtNLM"/>
    </source>
</evidence>
<evidence type="ECO:0000259" key="12">
    <source>
        <dbReference type="Pfam" id="PF17766"/>
    </source>
</evidence>
<dbReference type="SUPFAM" id="SSF54897">
    <property type="entry name" value="Protease propeptides/inhibitors"/>
    <property type="match status" value="1"/>
</dbReference>
<dbReference type="SUPFAM" id="SSF52743">
    <property type="entry name" value="Subtilisin-like"/>
    <property type="match status" value="1"/>
</dbReference>
<dbReference type="InterPro" id="IPR036852">
    <property type="entry name" value="Peptidase_S8/S53_dom_sf"/>
</dbReference>
<evidence type="ECO:0000259" key="11">
    <source>
        <dbReference type="Pfam" id="PF05922"/>
    </source>
</evidence>
<dbReference type="InterPro" id="IPR015500">
    <property type="entry name" value="Peptidase_S8_subtilisin-rel"/>
</dbReference>
<evidence type="ECO:0000313" key="14">
    <source>
        <dbReference type="Proteomes" id="UP000655208"/>
    </source>
</evidence>
<dbReference type="InterPro" id="IPR037045">
    <property type="entry name" value="S8pro/Inhibitor_I9_sf"/>
</dbReference>
<protein>
    <recommendedName>
        <fullName evidence="15">Serine protease</fullName>
    </recommendedName>
</protein>
<keyword evidence="4 6" id="KW-0720">Serine protease</keyword>
<feature type="domain" description="Subtilisin-like protease fibronectin type-III" evidence="12">
    <location>
        <begin position="718"/>
        <end position="810"/>
    </location>
</feature>
<evidence type="ECO:0000256" key="1">
    <source>
        <dbReference type="ARBA" id="ARBA00011073"/>
    </source>
</evidence>
<dbReference type="InterPro" id="IPR010259">
    <property type="entry name" value="S8pro/Inhibitor_I9"/>
</dbReference>
<dbReference type="Gene3D" id="3.50.30.30">
    <property type="match status" value="1"/>
</dbReference>
<feature type="domain" description="Peptidase S8/S53" evidence="9">
    <location>
        <begin position="189"/>
        <end position="674"/>
    </location>
</feature>
<dbReference type="PROSITE" id="PS51892">
    <property type="entry name" value="SUBTILASE"/>
    <property type="match status" value="1"/>
</dbReference>
<evidence type="ECO:0000256" key="7">
    <source>
        <dbReference type="SAM" id="MobiDB-lite"/>
    </source>
</evidence>
<evidence type="ECO:0000256" key="3">
    <source>
        <dbReference type="ARBA" id="ARBA00022801"/>
    </source>
</evidence>
<dbReference type="Gene3D" id="2.60.40.2310">
    <property type="match status" value="1"/>
</dbReference>
<dbReference type="CDD" id="cd02120">
    <property type="entry name" value="PA_subtilisin_like"/>
    <property type="match status" value="1"/>
</dbReference>
<dbReference type="Gene3D" id="3.30.70.80">
    <property type="entry name" value="Peptidase S8 propeptide/proteinase inhibitor I9"/>
    <property type="match status" value="1"/>
</dbReference>
<dbReference type="Gene3D" id="2.60.120.380">
    <property type="match status" value="1"/>
</dbReference>
<dbReference type="AlphaFoldDB" id="A0A917SNP1"/>
<keyword evidence="2 6" id="KW-0645">Protease</keyword>
<gene>
    <name evidence="13" type="ORF">GCM10011594_07010</name>
</gene>
<evidence type="ECO:0000256" key="4">
    <source>
        <dbReference type="ARBA" id="ARBA00022825"/>
    </source>
</evidence>
<evidence type="ECO:0000259" key="9">
    <source>
        <dbReference type="Pfam" id="PF00082"/>
    </source>
</evidence>
<proteinExistence type="inferred from homology"/>
<dbReference type="Gene3D" id="3.40.50.200">
    <property type="entry name" value="Peptidase S8/S53 domain"/>
    <property type="match status" value="1"/>
</dbReference>
<dbReference type="RefSeq" id="WP_188940031.1">
    <property type="nucleotide sequence ID" value="NZ_BMNA01000001.1"/>
</dbReference>
<dbReference type="InterPro" id="IPR041469">
    <property type="entry name" value="Subtilisin-like_FN3"/>
</dbReference>
<dbReference type="CDD" id="cd04852">
    <property type="entry name" value="Peptidases_S8_3"/>
    <property type="match status" value="1"/>
</dbReference>
<dbReference type="Pfam" id="PF05922">
    <property type="entry name" value="Inhibitor_I9"/>
    <property type="match status" value="1"/>
</dbReference>
<dbReference type="InterPro" id="IPR045051">
    <property type="entry name" value="SBT"/>
</dbReference>
<reference evidence="13" key="1">
    <citation type="journal article" date="2014" name="Int. J. Syst. Evol. Microbiol.">
        <title>Complete genome sequence of Corynebacterium casei LMG S-19264T (=DSM 44701T), isolated from a smear-ripened cheese.</title>
        <authorList>
            <consortium name="US DOE Joint Genome Institute (JGI-PGF)"/>
            <person name="Walter F."/>
            <person name="Albersmeier A."/>
            <person name="Kalinowski J."/>
            <person name="Ruckert C."/>
        </authorList>
    </citation>
    <scope>NUCLEOTIDE SEQUENCE</scope>
    <source>
        <strain evidence="13">CGMCC 4.7308</strain>
    </source>
</reference>
<feature type="region of interest" description="Disordered" evidence="7">
    <location>
        <begin position="285"/>
        <end position="305"/>
    </location>
</feature>
<feature type="domain" description="Inhibitor I9" evidence="11">
    <location>
        <begin position="60"/>
        <end position="156"/>
    </location>
</feature>
<keyword evidence="3 6" id="KW-0378">Hydrolase</keyword>
<accession>A0A917SNP1</accession>
<evidence type="ECO:0000313" key="13">
    <source>
        <dbReference type="EMBL" id="GGL89945.1"/>
    </source>
</evidence>
<evidence type="ECO:0000256" key="5">
    <source>
        <dbReference type="PIRSR" id="PIRSR615500-1"/>
    </source>
</evidence>
<dbReference type="GO" id="GO:0006508">
    <property type="term" value="P:proteolysis"/>
    <property type="evidence" value="ECO:0007669"/>
    <property type="project" value="UniProtKB-KW"/>
</dbReference>
<keyword evidence="8" id="KW-0732">Signal</keyword>
<feature type="chain" id="PRO_5037678878" description="Serine protease" evidence="8">
    <location>
        <begin position="37"/>
        <end position="1016"/>
    </location>
</feature>
<feature type="active site" description="Charge relay system" evidence="5 6">
    <location>
        <position position="294"/>
    </location>
</feature>
<keyword evidence="14" id="KW-1185">Reference proteome</keyword>
<dbReference type="InterPro" id="IPR000209">
    <property type="entry name" value="Peptidase_S8/S53_dom"/>
</dbReference>
<feature type="domain" description="PA" evidence="10">
    <location>
        <begin position="473"/>
        <end position="537"/>
    </location>
</feature>
<dbReference type="InterPro" id="IPR023828">
    <property type="entry name" value="Peptidase_S8_Ser-AS"/>
</dbReference>
<comment type="similarity">
    <text evidence="1 6">Belongs to the peptidase S8 family.</text>
</comment>
<dbReference type="EMBL" id="BMNA01000001">
    <property type="protein sequence ID" value="GGL89945.1"/>
    <property type="molecule type" value="Genomic_DNA"/>
</dbReference>
<feature type="compositionally biased region" description="Basic and acidic residues" evidence="7">
    <location>
        <begin position="286"/>
        <end position="295"/>
    </location>
</feature>